<evidence type="ECO:0000313" key="1">
    <source>
        <dbReference type="EMBL" id="CUE87315.1"/>
    </source>
</evidence>
<gene>
    <name evidence="1" type="ORF">BSAL_56940</name>
</gene>
<dbReference type="VEuPathDB" id="TriTrypDB:BSAL_56940"/>
<name>A0A0S4ING0_BODSA</name>
<organism evidence="1 2">
    <name type="scientific">Bodo saltans</name>
    <name type="common">Flagellated protozoan</name>
    <dbReference type="NCBI Taxonomy" id="75058"/>
    <lineage>
        <taxon>Eukaryota</taxon>
        <taxon>Discoba</taxon>
        <taxon>Euglenozoa</taxon>
        <taxon>Kinetoplastea</taxon>
        <taxon>Metakinetoplastina</taxon>
        <taxon>Eubodonida</taxon>
        <taxon>Bodonidae</taxon>
        <taxon>Bodo</taxon>
    </lineage>
</organism>
<proteinExistence type="predicted"/>
<protein>
    <submittedName>
        <fullName evidence="1">Uncharacterized protein</fullName>
    </submittedName>
</protein>
<evidence type="ECO:0000313" key="2">
    <source>
        <dbReference type="Proteomes" id="UP000051952"/>
    </source>
</evidence>
<dbReference type="AlphaFoldDB" id="A0A0S4ING0"/>
<reference evidence="2" key="1">
    <citation type="submission" date="2015-09" db="EMBL/GenBank/DDBJ databases">
        <authorList>
            <consortium name="Pathogen Informatics"/>
        </authorList>
    </citation>
    <scope>NUCLEOTIDE SEQUENCE [LARGE SCALE GENOMIC DNA]</scope>
    <source>
        <strain evidence="2">Lake Konstanz</strain>
    </source>
</reference>
<keyword evidence="2" id="KW-1185">Reference proteome</keyword>
<dbReference type="Proteomes" id="UP000051952">
    <property type="component" value="Unassembled WGS sequence"/>
</dbReference>
<accession>A0A0S4ING0</accession>
<dbReference type="EMBL" id="CYKH01000206">
    <property type="protein sequence ID" value="CUE87315.1"/>
    <property type="molecule type" value="Genomic_DNA"/>
</dbReference>
<sequence>MTFSSNCRKLSFNVTLNSLLLARYHTIHTPLSGCLVCKQRLSSSFSYPSFTSHRPKNPVHNGPHAPPALLKEVVVGAGRATPAKLVTPPTALRVAEMIATCGSCVTAPFPHQVHPLKRLKCQPARMQPIAHHARNLRVVGGAASRTSAKAATRRVASTAAPFRTGRGLIFSARQRHGQCATSITDIATAASPRSIVVTARQLECVRRVVLLAATQATVPETDGYGVKTRRATRTVKSPFTGVESANSSDTFYLNTTRVRLLTNKQKSKIV</sequence>